<name>A0AAP0K9T2_9MAGN</name>
<organism evidence="3 4">
    <name type="scientific">Stephania cephalantha</name>
    <dbReference type="NCBI Taxonomy" id="152367"/>
    <lineage>
        <taxon>Eukaryota</taxon>
        <taxon>Viridiplantae</taxon>
        <taxon>Streptophyta</taxon>
        <taxon>Embryophyta</taxon>
        <taxon>Tracheophyta</taxon>
        <taxon>Spermatophyta</taxon>
        <taxon>Magnoliopsida</taxon>
        <taxon>Ranunculales</taxon>
        <taxon>Menispermaceae</taxon>
        <taxon>Menispermoideae</taxon>
        <taxon>Cissampelideae</taxon>
        <taxon>Stephania</taxon>
    </lineage>
</organism>
<evidence type="ECO:0000256" key="2">
    <source>
        <dbReference type="SAM" id="Phobius"/>
    </source>
</evidence>
<evidence type="ECO:0000313" key="3">
    <source>
        <dbReference type="EMBL" id="KAK9147824.1"/>
    </source>
</evidence>
<protein>
    <submittedName>
        <fullName evidence="3">Uncharacterized protein</fullName>
    </submittedName>
</protein>
<dbReference type="AlphaFoldDB" id="A0AAP0K9T2"/>
<feature type="region of interest" description="Disordered" evidence="1">
    <location>
        <begin position="31"/>
        <end position="87"/>
    </location>
</feature>
<feature type="transmembrane region" description="Helical" evidence="2">
    <location>
        <begin position="6"/>
        <end position="23"/>
    </location>
</feature>
<keyword evidence="2" id="KW-0812">Transmembrane</keyword>
<evidence type="ECO:0000313" key="4">
    <source>
        <dbReference type="Proteomes" id="UP001419268"/>
    </source>
</evidence>
<keyword evidence="2" id="KW-0472">Membrane</keyword>
<reference evidence="3 4" key="1">
    <citation type="submission" date="2024-01" db="EMBL/GenBank/DDBJ databases">
        <title>Genome assemblies of Stephania.</title>
        <authorList>
            <person name="Yang L."/>
        </authorList>
    </citation>
    <scope>NUCLEOTIDE SEQUENCE [LARGE SCALE GENOMIC DNA]</scope>
    <source>
        <strain evidence="3">JXDWG</strain>
        <tissue evidence="3">Leaf</tissue>
    </source>
</reference>
<accession>A0AAP0K9T2</accession>
<keyword evidence="4" id="KW-1185">Reference proteome</keyword>
<evidence type="ECO:0000256" key="1">
    <source>
        <dbReference type="SAM" id="MobiDB-lite"/>
    </source>
</evidence>
<dbReference type="EMBL" id="JBBNAG010000003">
    <property type="protein sequence ID" value="KAK9147824.1"/>
    <property type="molecule type" value="Genomic_DNA"/>
</dbReference>
<dbReference type="Proteomes" id="UP001419268">
    <property type="component" value="Unassembled WGS sequence"/>
</dbReference>
<proteinExistence type="predicted"/>
<gene>
    <name evidence="3" type="ORF">Scep_006581</name>
</gene>
<comment type="caution">
    <text evidence="3">The sequence shown here is derived from an EMBL/GenBank/DDBJ whole genome shotgun (WGS) entry which is preliminary data.</text>
</comment>
<feature type="compositionally biased region" description="Polar residues" evidence="1">
    <location>
        <begin position="52"/>
        <end position="61"/>
    </location>
</feature>
<sequence length="87" mass="9260">MGVQNSVVPLMMLLVVIAVVMFPSGNQSCRVLSESQRSSHDEEISFSYPTRAPSTSPSDSVMNGGDDPGIFRDSDRGVPGGPNPLHN</sequence>
<keyword evidence="2" id="KW-1133">Transmembrane helix</keyword>